<dbReference type="InterPro" id="IPR003245">
    <property type="entry name" value="Phytocyanin_dom"/>
</dbReference>
<name>A0A8T0H6K6_CERPU</name>
<dbReference type="Pfam" id="PF02298">
    <property type="entry name" value="Cu_bind_like"/>
    <property type="match status" value="1"/>
</dbReference>
<keyword evidence="5" id="KW-1185">Reference proteome</keyword>
<dbReference type="GO" id="GO:0009055">
    <property type="term" value="F:electron transfer activity"/>
    <property type="evidence" value="ECO:0007669"/>
    <property type="project" value="InterPro"/>
</dbReference>
<feature type="domain" description="Phytocyanin" evidence="3">
    <location>
        <begin position="34"/>
        <end position="138"/>
    </location>
</feature>
<keyword evidence="2" id="KW-0732">Signal</keyword>
<proteinExistence type="predicted"/>
<dbReference type="GO" id="GO:0005886">
    <property type="term" value="C:plasma membrane"/>
    <property type="evidence" value="ECO:0007669"/>
    <property type="project" value="TreeGrafter"/>
</dbReference>
<evidence type="ECO:0000256" key="2">
    <source>
        <dbReference type="SAM" id="SignalP"/>
    </source>
</evidence>
<dbReference type="InterPro" id="IPR008972">
    <property type="entry name" value="Cupredoxin"/>
</dbReference>
<dbReference type="PANTHER" id="PTHR33021:SF499">
    <property type="entry name" value="OS12G0150500 PROTEIN"/>
    <property type="match status" value="1"/>
</dbReference>
<sequence length="211" mass="22513">MGSRFDGSVIAPALCAAVLVGLFLGQCSCQAVPQTVQLGGAAGWTDTANANYTLFMSTVPFKAGDTLRFNNTDIKDHDVYQTESQSDYDTCNSNNITGWTINAGDFYDLVFPDPAYRVWIIDTQYCLSGQKVEFTVLNADGTAVPPDTTADPPSLNAQQPDPESPPSPPDAPLGLAGGPSPNAASSQYATLHWMLLAILIAACYFTSSHRH</sequence>
<feature type="compositionally biased region" description="Pro residues" evidence="1">
    <location>
        <begin position="162"/>
        <end position="171"/>
    </location>
</feature>
<feature type="chain" id="PRO_5035919035" description="Phytocyanin domain-containing protein" evidence="2">
    <location>
        <begin position="30"/>
        <end position="211"/>
    </location>
</feature>
<evidence type="ECO:0000259" key="3">
    <source>
        <dbReference type="PROSITE" id="PS51485"/>
    </source>
</evidence>
<feature type="region of interest" description="Disordered" evidence="1">
    <location>
        <begin position="143"/>
        <end position="180"/>
    </location>
</feature>
<dbReference type="SUPFAM" id="SSF49503">
    <property type="entry name" value="Cupredoxins"/>
    <property type="match status" value="1"/>
</dbReference>
<dbReference type="AlphaFoldDB" id="A0A8T0H6K6"/>
<evidence type="ECO:0000313" key="5">
    <source>
        <dbReference type="Proteomes" id="UP000822688"/>
    </source>
</evidence>
<feature type="compositionally biased region" description="Low complexity" evidence="1">
    <location>
        <begin position="143"/>
        <end position="161"/>
    </location>
</feature>
<evidence type="ECO:0000313" key="4">
    <source>
        <dbReference type="EMBL" id="KAG0566405.1"/>
    </source>
</evidence>
<dbReference type="Gene3D" id="2.60.40.420">
    <property type="entry name" value="Cupredoxins - blue copper proteins"/>
    <property type="match status" value="1"/>
</dbReference>
<organism evidence="4 5">
    <name type="scientific">Ceratodon purpureus</name>
    <name type="common">Fire moss</name>
    <name type="synonym">Dicranum purpureum</name>
    <dbReference type="NCBI Taxonomy" id="3225"/>
    <lineage>
        <taxon>Eukaryota</taxon>
        <taxon>Viridiplantae</taxon>
        <taxon>Streptophyta</taxon>
        <taxon>Embryophyta</taxon>
        <taxon>Bryophyta</taxon>
        <taxon>Bryophytina</taxon>
        <taxon>Bryopsida</taxon>
        <taxon>Dicranidae</taxon>
        <taxon>Pseudoditrichales</taxon>
        <taxon>Ditrichaceae</taxon>
        <taxon>Ceratodon</taxon>
    </lineage>
</organism>
<comment type="caution">
    <text evidence="4">The sequence shown here is derived from an EMBL/GenBank/DDBJ whole genome shotgun (WGS) entry which is preliminary data.</text>
</comment>
<dbReference type="EMBL" id="CM026428">
    <property type="protein sequence ID" value="KAG0566405.1"/>
    <property type="molecule type" value="Genomic_DNA"/>
</dbReference>
<feature type="signal peptide" evidence="2">
    <location>
        <begin position="1"/>
        <end position="29"/>
    </location>
</feature>
<protein>
    <recommendedName>
        <fullName evidence="3">Phytocyanin domain-containing protein</fullName>
    </recommendedName>
</protein>
<reference evidence="4" key="1">
    <citation type="submission" date="2020-06" db="EMBL/GenBank/DDBJ databases">
        <title>WGS assembly of Ceratodon purpureus strain R40.</title>
        <authorList>
            <person name="Carey S.B."/>
            <person name="Jenkins J."/>
            <person name="Shu S."/>
            <person name="Lovell J.T."/>
            <person name="Sreedasyam A."/>
            <person name="Maumus F."/>
            <person name="Tiley G.P."/>
            <person name="Fernandez-Pozo N."/>
            <person name="Barry K."/>
            <person name="Chen C."/>
            <person name="Wang M."/>
            <person name="Lipzen A."/>
            <person name="Daum C."/>
            <person name="Saski C.A."/>
            <person name="Payton A.C."/>
            <person name="Mcbreen J.C."/>
            <person name="Conrad R.E."/>
            <person name="Kollar L.M."/>
            <person name="Olsson S."/>
            <person name="Huttunen S."/>
            <person name="Landis J.B."/>
            <person name="Wickett N.J."/>
            <person name="Johnson M.G."/>
            <person name="Rensing S.A."/>
            <person name="Grimwood J."/>
            <person name="Schmutz J."/>
            <person name="Mcdaniel S.F."/>
        </authorList>
    </citation>
    <scope>NUCLEOTIDE SEQUENCE</scope>
    <source>
        <strain evidence="4">R40</strain>
    </source>
</reference>
<dbReference type="Proteomes" id="UP000822688">
    <property type="component" value="Chromosome 7"/>
</dbReference>
<gene>
    <name evidence="4" type="ORF">KC19_7G061600</name>
</gene>
<evidence type="ECO:0000256" key="1">
    <source>
        <dbReference type="SAM" id="MobiDB-lite"/>
    </source>
</evidence>
<accession>A0A8T0H6K6</accession>
<dbReference type="InterPro" id="IPR039391">
    <property type="entry name" value="Phytocyanin-like"/>
</dbReference>
<dbReference type="PROSITE" id="PS51485">
    <property type="entry name" value="PHYTOCYANIN"/>
    <property type="match status" value="1"/>
</dbReference>
<dbReference type="PANTHER" id="PTHR33021">
    <property type="entry name" value="BLUE COPPER PROTEIN"/>
    <property type="match status" value="1"/>
</dbReference>
<dbReference type="OrthoDB" id="2015260at2759"/>